<dbReference type="PROSITE" id="PS51201">
    <property type="entry name" value="RCK_N"/>
    <property type="match status" value="1"/>
</dbReference>
<feature type="domain" description="RCK C-terminal" evidence="8">
    <location>
        <begin position="136"/>
        <end position="217"/>
    </location>
</feature>
<keyword evidence="10" id="KW-1185">Reference proteome</keyword>
<dbReference type="PANTHER" id="PTHR43833">
    <property type="entry name" value="POTASSIUM CHANNEL PROTEIN 2-RELATED-RELATED"/>
    <property type="match status" value="1"/>
</dbReference>
<evidence type="ECO:0000313" key="10">
    <source>
        <dbReference type="Proteomes" id="UP000264006"/>
    </source>
</evidence>
<proteinExistence type="predicted"/>
<dbReference type="SUPFAM" id="SSF116726">
    <property type="entry name" value="TrkA C-terminal domain-like"/>
    <property type="match status" value="1"/>
</dbReference>
<evidence type="ECO:0000256" key="5">
    <source>
        <dbReference type="ARBA" id="ARBA00023027"/>
    </source>
</evidence>
<dbReference type="PRINTS" id="PR00335">
    <property type="entry name" value="KUPTAKETRKA"/>
</dbReference>
<dbReference type="Pfam" id="PF02254">
    <property type="entry name" value="TrkA_N"/>
    <property type="match status" value="1"/>
</dbReference>
<keyword evidence="2" id="KW-0813">Transport</keyword>
<dbReference type="InterPro" id="IPR006036">
    <property type="entry name" value="K_uptake_TrkA"/>
</dbReference>
<keyword evidence="5" id="KW-0520">NAD</keyword>
<dbReference type="Gene3D" id="3.40.50.720">
    <property type="entry name" value="NAD(P)-binding Rossmann-like Domain"/>
    <property type="match status" value="1"/>
</dbReference>
<dbReference type="Pfam" id="PF02080">
    <property type="entry name" value="TrkA_C"/>
    <property type="match status" value="1"/>
</dbReference>
<name>A0A346XU03_9ACTN</name>
<dbReference type="Gene3D" id="3.30.70.1450">
    <property type="entry name" value="Regulator of K+ conductance, C-terminal domain"/>
    <property type="match status" value="1"/>
</dbReference>
<protein>
    <recommendedName>
        <fullName evidence="1">Trk system potassium uptake protein TrkA</fullName>
    </recommendedName>
</protein>
<dbReference type="AlphaFoldDB" id="A0A346XU03"/>
<dbReference type="InterPro" id="IPR003148">
    <property type="entry name" value="RCK_N"/>
</dbReference>
<evidence type="ECO:0000259" key="7">
    <source>
        <dbReference type="PROSITE" id="PS51201"/>
    </source>
</evidence>
<sequence length="219" mass="23306">MKVVIAGAGGIGRYLAAELRDRGHDLTIVEKRDEAVARVGDGIRIVHGDACAPAVLEAAEVRSADVVVAVTGDDEDNLVVSLLSKEEFGVPRVLARVNYPANEWLFDASWGVDLAVSPPHLLTALVEEEVLTGDLISLLKLGRGEIELLEVRLDEKSAATGQRVDGLPLPPDSAIVAIVRGNRVLPARGTTALTEGDEVLALVPVMRVEEMREALIGGR</sequence>
<keyword evidence="4" id="KW-0630">Potassium</keyword>
<dbReference type="RefSeq" id="WP_114590469.1">
    <property type="nucleotide sequence ID" value="NZ_CP031165.1"/>
</dbReference>
<evidence type="ECO:0000256" key="2">
    <source>
        <dbReference type="ARBA" id="ARBA00022448"/>
    </source>
</evidence>
<dbReference type="Proteomes" id="UP000264006">
    <property type="component" value="Chromosome"/>
</dbReference>
<evidence type="ECO:0000256" key="1">
    <source>
        <dbReference type="ARBA" id="ARBA00017378"/>
    </source>
</evidence>
<evidence type="ECO:0000256" key="4">
    <source>
        <dbReference type="ARBA" id="ARBA00022958"/>
    </source>
</evidence>
<dbReference type="GO" id="GO:0015079">
    <property type="term" value="F:potassium ion transmembrane transporter activity"/>
    <property type="evidence" value="ECO:0007669"/>
    <property type="project" value="InterPro"/>
</dbReference>
<evidence type="ECO:0000256" key="6">
    <source>
        <dbReference type="ARBA" id="ARBA00023065"/>
    </source>
</evidence>
<gene>
    <name evidence="9" type="ORF">DVS28_a0999</name>
</gene>
<dbReference type="PANTHER" id="PTHR43833:SF5">
    <property type="entry name" value="TRK SYSTEM POTASSIUM UPTAKE PROTEIN TRKA"/>
    <property type="match status" value="1"/>
</dbReference>
<dbReference type="InterPro" id="IPR036721">
    <property type="entry name" value="RCK_C_sf"/>
</dbReference>
<evidence type="ECO:0000259" key="8">
    <source>
        <dbReference type="PROSITE" id="PS51202"/>
    </source>
</evidence>
<reference evidence="9 10" key="1">
    <citation type="submission" date="2018-09" db="EMBL/GenBank/DDBJ databases">
        <title>Complete genome sequence of Euzebya sp. DY32-46 isolated from seawater of Pacific Ocean.</title>
        <authorList>
            <person name="Xu L."/>
            <person name="Wu Y.-H."/>
            <person name="Xu X.-W."/>
        </authorList>
    </citation>
    <scope>NUCLEOTIDE SEQUENCE [LARGE SCALE GENOMIC DNA]</scope>
    <source>
        <strain evidence="9 10">DY32-46</strain>
    </source>
</reference>
<keyword evidence="6" id="KW-0406">Ion transport</keyword>
<dbReference type="PROSITE" id="PS51202">
    <property type="entry name" value="RCK_C"/>
    <property type="match status" value="1"/>
</dbReference>
<organism evidence="9 10">
    <name type="scientific">Euzebya pacifica</name>
    <dbReference type="NCBI Taxonomy" id="1608957"/>
    <lineage>
        <taxon>Bacteria</taxon>
        <taxon>Bacillati</taxon>
        <taxon>Actinomycetota</taxon>
        <taxon>Nitriliruptoria</taxon>
        <taxon>Euzebyales</taxon>
    </lineage>
</organism>
<dbReference type="OrthoDB" id="9775180at2"/>
<keyword evidence="3" id="KW-0633">Potassium transport</keyword>
<dbReference type="EMBL" id="CP031165">
    <property type="protein sequence ID" value="AXV05700.1"/>
    <property type="molecule type" value="Genomic_DNA"/>
</dbReference>
<evidence type="ECO:0000256" key="3">
    <source>
        <dbReference type="ARBA" id="ARBA00022538"/>
    </source>
</evidence>
<dbReference type="SUPFAM" id="SSF51735">
    <property type="entry name" value="NAD(P)-binding Rossmann-fold domains"/>
    <property type="match status" value="1"/>
</dbReference>
<dbReference type="KEGG" id="euz:DVS28_a0999"/>
<accession>A0A346XU03</accession>
<dbReference type="InterPro" id="IPR050721">
    <property type="entry name" value="Trk_Ktr_HKT_K-transport"/>
</dbReference>
<evidence type="ECO:0000313" key="9">
    <source>
        <dbReference type="EMBL" id="AXV05700.1"/>
    </source>
</evidence>
<dbReference type="InterPro" id="IPR036291">
    <property type="entry name" value="NAD(P)-bd_dom_sf"/>
</dbReference>
<dbReference type="InterPro" id="IPR006037">
    <property type="entry name" value="RCK_C"/>
</dbReference>
<feature type="domain" description="RCK N-terminal" evidence="7">
    <location>
        <begin position="1"/>
        <end position="116"/>
    </location>
</feature>
<dbReference type="GO" id="GO:0005886">
    <property type="term" value="C:plasma membrane"/>
    <property type="evidence" value="ECO:0007669"/>
    <property type="project" value="InterPro"/>
</dbReference>